<feature type="domain" description="HTH araC/xylS-type" evidence="11">
    <location>
        <begin position="155"/>
        <end position="253"/>
    </location>
</feature>
<dbReference type="GO" id="GO:0000160">
    <property type="term" value="P:phosphorelay signal transduction system"/>
    <property type="evidence" value="ECO:0007669"/>
    <property type="project" value="UniProtKB-KW"/>
</dbReference>
<dbReference type="eggNOG" id="COG2207">
    <property type="taxonomic scope" value="Bacteria"/>
</dbReference>
<keyword evidence="5" id="KW-0902">Two-component regulatory system</keyword>
<name>A0A1I5E3W3_9CLOT</name>
<sequence>MIRVLIVEDEEFIRKGLVHTMDWLKMDCLVVGEAENGEEGYEKILQMKPDLVLTDIRMPKLDGITMIEKAKKVEKFHSILLTSYAEFEYAKRAITVDVSSYLLKPVSEKELEEAVERVRMDLRQYKNPKEEEKNPLLREMEEIMAQGSATNYYVVETIKAITKEYGSRISIETVSSQLGVSPSYLSRKFKEVTGKTFLEVLHEYRIIQSAKLLATGKYRVGEVADLSGFSDYKHFYSVFKKYTGIAPTEYTKG</sequence>
<dbReference type="GO" id="GO:0003700">
    <property type="term" value="F:DNA-binding transcription factor activity"/>
    <property type="evidence" value="ECO:0007669"/>
    <property type="project" value="InterPro"/>
</dbReference>
<evidence type="ECO:0000313" key="13">
    <source>
        <dbReference type="EMBL" id="SFO05970.1"/>
    </source>
</evidence>
<keyword evidence="3" id="KW-0963">Cytoplasm</keyword>
<dbReference type="GO" id="GO:0005737">
    <property type="term" value="C:cytoplasm"/>
    <property type="evidence" value="ECO:0007669"/>
    <property type="project" value="UniProtKB-SubCell"/>
</dbReference>
<dbReference type="EMBL" id="FOVK01000013">
    <property type="protein sequence ID" value="SFO05970.1"/>
    <property type="molecule type" value="Genomic_DNA"/>
</dbReference>
<dbReference type="InterPro" id="IPR051552">
    <property type="entry name" value="HptR"/>
</dbReference>
<dbReference type="SUPFAM" id="SSF46689">
    <property type="entry name" value="Homeodomain-like"/>
    <property type="match status" value="2"/>
</dbReference>
<dbReference type="SMART" id="SM00448">
    <property type="entry name" value="REC"/>
    <property type="match status" value="1"/>
</dbReference>
<keyword evidence="7" id="KW-0238">DNA-binding</keyword>
<dbReference type="PROSITE" id="PS00041">
    <property type="entry name" value="HTH_ARAC_FAMILY_1"/>
    <property type="match status" value="1"/>
</dbReference>
<evidence type="ECO:0000256" key="2">
    <source>
        <dbReference type="ARBA" id="ARBA00018672"/>
    </source>
</evidence>
<comment type="subcellular location">
    <subcellularLocation>
        <location evidence="1">Cytoplasm</location>
    </subcellularLocation>
</comment>
<dbReference type="AlphaFoldDB" id="A0A1I5E3W3"/>
<dbReference type="Pfam" id="PF12833">
    <property type="entry name" value="HTH_18"/>
    <property type="match status" value="1"/>
</dbReference>
<dbReference type="CDD" id="cd17536">
    <property type="entry name" value="REC_YesN-like"/>
    <property type="match status" value="1"/>
</dbReference>
<evidence type="ECO:0000256" key="10">
    <source>
        <dbReference type="PROSITE-ProRule" id="PRU00169"/>
    </source>
</evidence>
<evidence type="ECO:0000256" key="7">
    <source>
        <dbReference type="ARBA" id="ARBA00023125"/>
    </source>
</evidence>
<dbReference type="Gene3D" id="3.40.50.2300">
    <property type="match status" value="1"/>
</dbReference>
<evidence type="ECO:0000256" key="5">
    <source>
        <dbReference type="ARBA" id="ARBA00023012"/>
    </source>
</evidence>
<feature type="modified residue" description="4-aspartylphosphate" evidence="10">
    <location>
        <position position="55"/>
    </location>
</feature>
<organism evidence="13 14">
    <name type="scientific">Proteiniclasticum ruminis</name>
    <dbReference type="NCBI Taxonomy" id="398199"/>
    <lineage>
        <taxon>Bacteria</taxon>
        <taxon>Bacillati</taxon>
        <taxon>Bacillota</taxon>
        <taxon>Clostridia</taxon>
        <taxon>Eubacteriales</taxon>
        <taxon>Clostridiaceae</taxon>
        <taxon>Proteiniclasticum</taxon>
    </lineage>
</organism>
<evidence type="ECO:0000259" key="12">
    <source>
        <dbReference type="PROSITE" id="PS50110"/>
    </source>
</evidence>
<dbReference type="Gene3D" id="1.10.10.60">
    <property type="entry name" value="Homeodomain-like"/>
    <property type="match status" value="2"/>
</dbReference>
<dbReference type="InterPro" id="IPR018060">
    <property type="entry name" value="HTH_AraC"/>
</dbReference>
<feature type="domain" description="Response regulatory" evidence="12">
    <location>
        <begin position="3"/>
        <end position="119"/>
    </location>
</feature>
<dbReference type="Proteomes" id="UP000181899">
    <property type="component" value="Unassembled WGS sequence"/>
</dbReference>
<keyword evidence="4 10" id="KW-0597">Phosphoprotein</keyword>
<keyword evidence="6" id="KW-0805">Transcription regulation</keyword>
<evidence type="ECO:0000256" key="4">
    <source>
        <dbReference type="ARBA" id="ARBA00022553"/>
    </source>
</evidence>
<keyword evidence="8" id="KW-0804">Transcription</keyword>
<evidence type="ECO:0000259" key="11">
    <source>
        <dbReference type="PROSITE" id="PS01124"/>
    </source>
</evidence>
<dbReference type="PROSITE" id="PS01124">
    <property type="entry name" value="HTH_ARAC_FAMILY_2"/>
    <property type="match status" value="1"/>
</dbReference>
<evidence type="ECO:0000256" key="3">
    <source>
        <dbReference type="ARBA" id="ARBA00022490"/>
    </source>
</evidence>
<comment type="function">
    <text evidence="9">May play the central regulatory role in sporulation. It may be an element of the effector pathway responsible for the activation of sporulation genes in response to nutritional stress. Spo0A may act in concert with spo0H (a sigma factor) to control the expression of some genes that are critical to the sporulation process.</text>
</comment>
<dbReference type="PANTHER" id="PTHR42713:SF3">
    <property type="entry name" value="TRANSCRIPTIONAL REGULATORY PROTEIN HPTR"/>
    <property type="match status" value="1"/>
</dbReference>
<dbReference type="STRING" id="398199.SAMN05421804_101687"/>
<dbReference type="SMART" id="SM00342">
    <property type="entry name" value="HTH_ARAC"/>
    <property type="match status" value="1"/>
</dbReference>
<proteinExistence type="predicted"/>
<dbReference type="Pfam" id="PF00072">
    <property type="entry name" value="Response_reg"/>
    <property type="match status" value="1"/>
</dbReference>
<dbReference type="PANTHER" id="PTHR42713">
    <property type="entry name" value="HISTIDINE KINASE-RELATED"/>
    <property type="match status" value="1"/>
</dbReference>
<dbReference type="InterPro" id="IPR009057">
    <property type="entry name" value="Homeodomain-like_sf"/>
</dbReference>
<keyword evidence="14" id="KW-1185">Reference proteome</keyword>
<evidence type="ECO:0000256" key="8">
    <source>
        <dbReference type="ARBA" id="ARBA00023163"/>
    </source>
</evidence>
<protein>
    <recommendedName>
        <fullName evidence="2">Stage 0 sporulation protein A homolog</fullName>
    </recommendedName>
</protein>
<dbReference type="InterPro" id="IPR001789">
    <property type="entry name" value="Sig_transdc_resp-reg_receiver"/>
</dbReference>
<evidence type="ECO:0000256" key="1">
    <source>
        <dbReference type="ARBA" id="ARBA00004496"/>
    </source>
</evidence>
<dbReference type="InterPro" id="IPR018062">
    <property type="entry name" value="HTH_AraC-typ_CS"/>
</dbReference>
<dbReference type="eggNOG" id="COG4753">
    <property type="taxonomic scope" value="Bacteria"/>
</dbReference>
<gene>
    <name evidence="13" type="ORF">SAMN04488695_11327</name>
</gene>
<reference evidence="13 14" key="1">
    <citation type="submission" date="2016-10" db="EMBL/GenBank/DDBJ databases">
        <authorList>
            <person name="de Groot N.N."/>
        </authorList>
    </citation>
    <scope>NUCLEOTIDE SEQUENCE [LARGE SCALE GENOMIC DNA]</scope>
    <source>
        <strain evidence="13 14">ML2</strain>
    </source>
</reference>
<dbReference type="RefSeq" id="WP_074912750.1">
    <property type="nucleotide sequence ID" value="NZ_FOVK01000013.1"/>
</dbReference>
<dbReference type="SUPFAM" id="SSF52172">
    <property type="entry name" value="CheY-like"/>
    <property type="match status" value="1"/>
</dbReference>
<evidence type="ECO:0000256" key="6">
    <source>
        <dbReference type="ARBA" id="ARBA00023015"/>
    </source>
</evidence>
<evidence type="ECO:0000256" key="9">
    <source>
        <dbReference type="ARBA" id="ARBA00024867"/>
    </source>
</evidence>
<accession>A0A1I5E3W3</accession>
<dbReference type="PROSITE" id="PS50110">
    <property type="entry name" value="RESPONSE_REGULATORY"/>
    <property type="match status" value="1"/>
</dbReference>
<evidence type="ECO:0000313" key="14">
    <source>
        <dbReference type="Proteomes" id="UP000181899"/>
    </source>
</evidence>
<dbReference type="GO" id="GO:0043565">
    <property type="term" value="F:sequence-specific DNA binding"/>
    <property type="evidence" value="ECO:0007669"/>
    <property type="project" value="InterPro"/>
</dbReference>
<dbReference type="InterPro" id="IPR011006">
    <property type="entry name" value="CheY-like_superfamily"/>
</dbReference>
<dbReference type="OrthoDB" id="1769137at2"/>